<dbReference type="Proteomes" id="UP000192674">
    <property type="component" value="Unassembled WGS sequence"/>
</dbReference>
<organism evidence="1 2">
    <name type="scientific">Kibdelosporangium aridum</name>
    <dbReference type="NCBI Taxonomy" id="2030"/>
    <lineage>
        <taxon>Bacteria</taxon>
        <taxon>Bacillati</taxon>
        <taxon>Actinomycetota</taxon>
        <taxon>Actinomycetes</taxon>
        <taxon>Pseudonocardiales</taxon>
        <taxon>Pseudonocardiaceae</taxon>
        <taxon>Kibdelosporangium</taxon>
    </lineage>
</organism>
<protein>
    <submittedName>
        <fullName evidence="1">Uncharacterized protein</fullName>
    </submittedName>
</protein>
<evidence type="ECO:0000313" key="2">
    <source>
        <dbReference type="Proteomes" id="UP000192674"/>
    </source>
</evidence>
<gene>
    <name evidence="1" type="ORF">SAMN05661093_08702</name>
</gene>
<dbReference type="EMBL" id="FWXV01000010">
    <property type="protein sequence ID" value="SMD24655.1"/>
    <property type="molecule type" value="Genomic_DNA"/>
</dbReference>
<name>A0A1Y5Y2W6_KIBAR</name>
<keyword evidence="2" id="KW-1185">Reference proteome</keyword>
<dbReference type="AlphaFoldDB" id="A0A1Y5Y2W6"/>
<sequence length="105" mass="11424">MGNLVIEELGVKVTAALAVRFPLGGVLPGTNHRVGWRDDVGHFAPIGRDEVQLLSEGTLEGLTTLCRISFTFGDAIRIPGEQLFRKVVCDRCLIAVQTLPELLLL</sequence>
<proteinExistence type="predicted"/>
<reference evidence="1 2" key="1">
    <citation type="submission" date="2017-04" db="EMBL/GenBank/DDBJ databases">
        <authorList>
            <person name="Afonso C.L."/>
            <person name="Miller P.J."/>
            <person name="Scott M.A."/>
            <person name="Spackman E."/>
            <person name="Goraichik I."/>
            <person name="Dimitrov K.M."/>
            <person name="Suarez D.L."/>
            <person name="Swayne D.E."/>
        </authorList>
    </citation>
    <scope>NUCLEOTIDE SEQUENCE [LARGE SCALE GENOMIC DNA]</scope>
    <source>
        <strain evidence="1 2">DSM 43828</strain>
    </source>
</reference>
<accession>A0A1Y5Y2W6</accession>
<evidence type="ECO:0000313" key="1">
    <source>
        <dbReference type="EMBL" id="SMD24655.1"/>
    </source>
</evidence>